<comment type="caution">
    <text evidence="5">The sequence shown here is derived from an EMBL/GenBank/DDBJ whole genome shotgun (WGS) entry which is preliminary data.</text>
</comment>
<evidence type="ECO:0000256" key="1">
    <source>
        <dbReference type="ARBA" id="ARBA00023157"/>
    </source>
</evidence>
<dbReference type="EMBL" id="JYDP01000103">
    <property type="protein sequence ID" value="KRZ07369.1"/>
    <property type="molecule type" value="Genomic_DNA"/>
</dbReference>
<dbReference type="GO" id="GO:0004252">
    <property type="term" value="F:serine-type endopeptidase activity"/>
    <property type="evidence" value="ECO:0007669"/>
    <property type="project" value="InterPro"/>
</dbReference>
<evidence type="ECO:0000313" key="6">
    <source>
        <dbReference type="Proteomes" id="UP000055024"/>
    </source>
</evidence>
<dbReference type="SUPFAM" id="SSF50494">
    <property type="entry name" value="Trypsin-like serine proteases"/>
    <property type="match status" value="5"/>
</dbReference>
<dbReference type="Pfam" id="PF00089">
    <property type="entry name" value="Trypsin"/>
    <property type="match status" value="1"/>
</dbReference>
<dbReference type="STRING" id="268475.A0A0V1HA11"/>
<dbReference type="PANTHER" id="PTHR24256">
    <property type="entry name" value="TRYPTASE-RELATED"/>
    <property type="match status" value="1"/>
</dbReference>
<dbReference type="Gene3D" id="2.40.10.10">
    <property type="entry name" value="Trypsin-like serine proteases"/>
    <property type="match status" value="4"/>
</dbReference>
<evidence type="ECO:0000256" key="3">
    <source>
        <dbReference type="SAM" id="MobiDB-lite"/>
    </source>
</evidence>
<feature type="compositionally biased region" description="Basic and acidic residues" evidence="3">
    <location>
        <begin position="1077"/>
        <end position="1096"/>
    </location>
</feature>
<keyword evidence="6" id="KW-1185">Reference proteome</keyword>
<dbReference type="InterPro" id="IPR051487">
    <property type="entry name" value="Ser/Thr_Proteases_Immune/Dev"/>
</dbReference>
<reference evidence="5 6" key="1">
    <citation type="submission" date="2015-01" db="EMBL/GenBank/DDBJ databases">
        <title>Evolution of Trichinella species and genotypes.</title>
        <authorList>
            <person name="Korhonen P.K."/>
            <person name="Edoardo P."/>
            <person name="Giuseppe L.R."/>
            <person name="Gasser R.B."/>
        </authorList>
    </citation>
    <scope>NUCLEOTIDE SEQUENCE [LARGE SCALE GENOMIC DNA]</scope>
    <source>
        <strain evidence="5">ISS1029</strain>
    </source>
</reference>
<feature type="compositionally biased region" description="Pro residues" evidence="3">
    <location>
        <begin position="1160"/>
        <end position="1206"/>
    </location>
</feature>
<sequence>MEEINKLQKTEKPAQFWSESEEDMDIFKITNTDKNVNIGCGDVGQFNLTEEDYFYGRHSFPWTVTILKHQSPLVHCLGILIQSADIQQASNWTQFVLTSSECFGYNNHDSEREKKLFYVYIGKYNPRNVSEMIKNSLKIEDIKVYKDSTSDPHITLLKLKTPAILNKNRHPVCLIETNKLHLANKCFVSGYNMKNKVVTEYPANLIFEFPCTHNTFRILGYKRGLCSEVKRLRNVKHDGAGLTCFINGKAHLYGIFSHSFFALTRDRVGLFAEYFTSRAFAKDLLKHPTNDNYKNEMEVQFDFSDEYIHKALTKLYPNHPKYNLLQDIPTADNVGHLVVEKNENISIACTAIALLSPKTSESLILLTGMKCLQRRRLPETIAFFTGFEPTISGEAAAALIRVHSINSNEIGNGNLGFLILQMSKSISKRENTSYPRMARPKEHINGVDSCYTTGLDERGIVQKNEVDIVTPIACEQFFRDKFDSNFMICVSEENSPITHSVGAPLICKKHNVEIIYGMKLALSTEYENENNATASAYLNIATALQPFPWTVYLKTTHMPTVECLGILIQSAQIQKASNRSDLVLTSVKCIGYQESPRNAAQNRHMYNSAVEKSIKTMRVFFGQYNRSMHHTNTSSGLTIRKIITFSDGRSKIPLTVLQLSLPVTFNTQQQPICLKEEIPIYSKNCFVSGFNSKKYSLGEYPIRLNGQLPCTKAVHSRIPDISAVCGASIFLMNKQGAPLTCFVNGIGYLYVINAKCFDTDEEDLKKALSYLYPNHPPFTISTDYLPSTIAHVLSEKNQNWSIKCTGMFIFTDENDQTSKLMTSSQCFPRRIPLVKFVFTGFHSEDGELPKTMLLKIKSVNHIPFKGNALPVNRVAARPPHYNEELTGVEYCLLGGINEQGNTEYVEVTIVTEEACKIVFGSRFHSEHMICGLEAKNNLTHTIGAPLICRNQNQTVHTGIKIKLGVENKPYEDNDVDISAMKLSFFLPCLVLLIHTAEYAEAARGKTVVVNYKTPAGEKSKATVETMKDQIKMGRFYRVMQDSNNYKPKQNLSDKKPSLISNSPSADKTPKPATPFPERSHPVIRKDFPKPETKVEQTKPAPQQNKPIRRNPFYDVLMETQKALEKKQQPGEKEQVPKRPSPAIPQPQIKREPEPQAPKSRPQPQPQPQRPSQPQPQPQRPSQPQPQPQRPSQPQPQPQPQRQPQPQPEKQSKPIIQPQLPELRDPMAGISWDARRKLPRDTDVWSDESEENIFENAKTIRGNKISCGDFSQYGITADDYFYAREAFPWSALIVRKGSNSLHCLATIIQYGNQQKYSNNTDIVATSSTCIGYNSYEIKHEHFVFSGRYDKNTFHQTNDNRQDIQDIIIYSDSMSNPYLTVLRLKNPIIFNLHSQPACLLPTNQVYQPERCFINGFNLELVRVAEFAAVLTAEKPCTRDHYPELGLHSGICAHLKLFKRTEYNGGALTCIHDGKAYLYGTFSTIFPHGNGLFKMTALIAEYYNSKKFAAEIQRDTTEISRDANNYFAESDDVLAGILKKLYPTLQSNKQSKASTQVFHLIYDDINRNFSVVCTATAVSYYGHEITTDTLITSSPCTRGRVGEDIYVFAGFSRGGSSQMYRVKDIILYAPIDEHMKQIKASIALLKLFKPITIEPPAKSLFHTIQYRRGIGGRIEMCYVYGLNKRGAVDETPVSIVAPEGCESVFSGKFDRNHMICVSNPSTTLYKTIGAPLICDFGNERLHIGSKLKSTEKYTTIDGKEETLEMYISVNEYPQFE</sequence>
<name>A0A0V1HA11_9BILA</name>
<organism evidence="5 6">
    <name type="scientific">Trichinella zimbabwensis</name>
    <dbReference type="NCBI Taxonomy" id="268475"/>
    <lineage>
        <taxon>Eukaryota</taxon>
        <taxon>Metazoa</taxon>
        <taxon>Ecdysozoa</taxon>
        <taxon>Nematoda</taxon>
        <taxon>Enoplea</taxon>
        <taxon>Dorylaimia</taxon>
        <taxon>Trichinellida</taxon>
        <taxon>Trichinellidae</taxon>
        <taxon>Trichinella</taxon>
    </lineage>
</organism>
<feature type="domain" description="Peptidase S1" evidence="4">
    <location>
        <begin position="57"/>
        <end position="194"/>
    </location>
</feature>
<dbReference type="InterPro" id="IPR043504">
    <property type="entry name" value="Peptidase_S1_PA_chymotrypsin"/>
</dbReference>
<dbReference type="GO" id="GO:0006508">
    <property type="term" value="P:proteolysis"/>
    <property type="evidence" value="ECO:0007669"/>
    <property type="project" value="InterPro"/>
</dbReference>
<dbReference type="Proteomes" id="UP000055024">
    <property type="component" value="Unassembled WGS sequence"/>
</dbReference>
<protein>
    <submittedName>
        <fullName evidence="5">Protein piccolo</fullName>
    </submittedName>
</protein>
<feature type="region of interest" description="Disordered" evidence="3">
    <location>
        <begin position="1039"/>
        <end position="1223"/>
    </location>
</feature>
<dbReference type="InterPro" id="IPR001254">
    <property type="entry name" value="Trypsin_dom"/>
</dbReference>
<proteinExistence type="inferred from homology"/>
<comment type="similarity">
    <text evidence="2">Belongs to the peptidase S1 family. CLIP subfamily.</text>
</comment>
<accession>A0A0V1HA11</accession>
<evidence type="ECO:0000313" key="5">
    <source>
        <dbReference type="EMBL" id="KRZ07369.1"/>
    </source>
</evidence>
<keyword evidence="1" id="KW-1015">Disulfide bond</keyword>
<dbReference type="OrthoDB" id="5917435at2759"/>
<evidence type="ECO:0000259" key="4">
    <source>
        <dbReference type="Pfam" id="PF00089"/>
    </source>
</evidence>
<evidence type="ECO:0000256" key="2">
    <source>
        <dbReference type="ARBA" id="ARBA00024195"/>
    </source>
</evidence>
<feature type="compositionally biased region" description="Polar residues" evidence="3">
    <location>
        <begin position="1040"/>
        <end position="1050"/>
    </location>
</feature>
<dbReference type="InterPro" id="IPR009003">
    <property type="entry name" value="Peptidase_S1_PA"/>
</dbReference>
<feature type="compositionally biased region" description="Basic and acidic residues" evidence="3">
    <location>
        <begin position="1121"/>
        <end position="1136"/>
    </location>
</feature>
<gene>
    <name evidence="5" type="primary">Pclo</name>
    <name evidence="5" type="ORF">T11_11061</name>
</gene>